<reference evidence="14 15" key="1">
    <citation type="submission" date="2016-11" db="EMBL/GenBank/DDBJ databases">
        <authorList>
            <person name="Jaros S."/>
            <person name="Januszkiewicz K."/>
            <person name="Wedrychowicz H."/>
        </authorList>
    </citation>
    <scope>NUCLEOTIDE SEQUENCE [LARGE SCALE GENOMIC DNA]</scope>
    <source>
        <strain evidence="14 15">DSM 18899</strain>
    </source>
</reference>
<dbReference type="GO" id="GO:0003677">
    <property type="term" value="F:DNA binding"/>
    <property type="evidence" value="ECO:0007669"/>
    <property type="project" value="UniProtKB-UniRule"/>
</dbReference>
<protein>
    <recommendedName>
        <fullName evidence="3 10">Beta sliding clamp</fullName>
    </recommendedName>
</protein>
<evidence type="ECO:0000256" key="6">
    <source>
        <dbReference type="ARBA" id="ARBA00022695"/>
    </source>
</evidence>
<dbReference type="GO" id="GO:0006271">
    <property type="term" value="P:DNA strand elongation involved in DNA replication"/>
    <property type="evidence" value="ECO:0007669"/>
    <property type="project" value="TreeGrafter"/>
</dbReference>
<dbReference type="CDD" id="cd00140">
    <property type="entry name" value="beta_clamp"/>
    <property type="match status" value="1"/>
</dbReference>
<dbReference type="PANTHER" id="PTHR30478:SF0">
    <property type="entry name" value="BETA SLIDING CLAMP"/>
    <property type="match status" value="1"/>
</dbReference>
<dbReference type="AlphaFoldDB" id="A0A1K2H5Q5"/>
<proteinExistence type="inferred from homology"/>
<dbReference type="GO" id="GO:0008408">
    <property type="term" value="F:3'-5' exonuclease activity"/>
    <property type="evidence" value="ECO:0007669"/>
    <property type="project" value="InterPro"/>
</dbReference>
<dbReference type="Gene3D" id="3.10.150.10">
    <property type="entry name" value="DNA Polymerase III, subunit A, domain 2"/>
    <property type="match status" value="1"/>
</dbReference>
<dbReference type="InterPro" id="IPR001001">
    <property type="entry name" value="DNA_polIII_beta"/>
</dbReference>
<evidence type="ECO:0000259" key="12">
    <source>
        <dbReference type="Pfam" id="PF02767"/>
    </source>
</evidence>
<dbReference type="GO" id="GO:0003887">
    <property type="term" value="F:DNA-directed DNA polymerase activity"/>
    <property type="evidence" value="ECO:0007669"/>
    <property type="project" value="UniProtKB-UniRule"/>
</dbReference>
<dbReference type="InterPro" id="IPR022637">
    <property type="entry name" value="DNA_polIII_beta_cen"/>
</dbReference>
<dbReference type="InterPro" id="IPR022635">
    <property type="entry name" value="DNA_polIII_beta_C"/>
</dbReference>
<dbReference type="OrthoDB" id="8421503at2"/>
<feature type="domain" description="DNA polymerase III beta sliding clamp central" evidence="12">
    <location>
        <begin position="131"/>
        <end position="244"/>
    </location>
</feature>
<dbReference type="NCBIfam" id="TIGR00663">
    <property type="entry name" value="dnan"/>
    <property type="match status" value="1"/>
</dbReference>
<dbReference type="PIRSF" id="PIRSF000804">
    <property type="entry name" value="DNA_pol_III_b"/>
    <property type="match status" value="1"/>
</dbReference>
<name>A0A1K2H5Q5_9NEIS</name>
<dbReference type="Pfam" id="PF00712">
    <property type="entry name" value="DNA_pol3_beta"/>
    <property type="match status" value="1"/>
</dbReference>
<keyword evidence="5 10" id="KW-0808">Transferase</keyword>
<dbReference type="EMBL" id="FPKR01000001">
    <property type="protein sequence ID" value="SFZ70783.1"/>
    <property type="molecule type" value="Genomic_DNA"/>
</dbReference>
<evidence type="ECO:0000256" key="4">
    <source>
        <dbReference type="ARBA" id="ARBA00022490"/>
    </source>
</evidence>
<comment type="function">
    <text evidence="10">Confers DNA tethering and processivity to DNA polymerases and other proteins. Acts as a clamp, forming a ring around DNA (a reaction catalyzed by the clamp-loading complex) which diffuses in an ATP-independent manner freely and bidirectionally along dsDNA. Initially characterized for its ability to contact the catalytic subunit of DNA polymerase III (Pol III), a complex, multichain enzyme responsible for most of the replicative synthesis in bacteria; Pol III exhibits 3'-5' exonuclease proofreading activity. The beta chain is required for initiation of replication as well as for processivity of DNA replication.</text>
</comment>
<feature type="domain" description="DNA polymerase III beta sliding clamp C-terminal" evidence="13">
    <location>
        <begin position="247"/>
        <end position="367"/>
    </location>
</feature>
<evidence type="ECO:0000256" key="10">
    <source>
        <dbReference type="PIRNR" id="PIRNR000804"/>
    </source>
</evidence>
<dbReference type="GO" id="GO:0005737">
    <property type="term" value="C:cytoplasm"/>
    <property type="evidence" value="ECO:0007669"/>
    <property type="project" value="UniProtKB-SubCell"/>
</dbReference>
<dbReference type="InterPro" id="IPR022634">
    <property type="entry name" value="DNA_polIII_beta_N"/>
</dbReference>
<evidence type="ECO:0000256" key="7">
    <source>
        <dbReference type="ARBA" id="ARBA00022705"/>
    </source>
</evidence>
<dbReference type="InterPro" id="IPR046938">
    <property type="entry name" value="DNA_clamp_sf"/>
</dbReference>
<keyword evidence="4 10" id="KW-0963">Cytoplasm</keyword>
<evidence type="ECO:0000313" key="14">
    <source>
        <dbReference type="EMBL" id="SFZ70783.1"/>
    </source>
</evidence>
<keyword evidence="15" id="KW-1185">Reference proteome</keyword>
<evidence type="ECO:0000256" key="3">
    <source>
        <dbReference type="ARBA" id="ARBA00021035"/>
    </source>
</evidence>
<dbReference type="SMART" id="SM00480">
    <property type="entry name" value="POL3Bc"/>
    <property type="match status" value="1"/>
</dbReference>
<comment type="subcellular location">
    <subcellularLocation>
        <location evidence="1 10">Cytoplasm</location>
    </subcellularLocation>
</comment>
<keyword evidence="8 10" id="KW-0239">DNA-directed DNA polymerase</keyword>
<dbReference type="GO" id="GO:0009360">
    <property type="term" value="C:DNA polymerase III complex"/>
    <property type="evidence" value="ECO:0007669"/>
    <property type="project" value="InterPro"/>
</dbReference>
<evidence type="ECO:0000256" key="5">
    <source>
        <dbReference type="ARBA" id="ARBA00022679"/>
    </source>
</evidence>
<evidence type="ECO:0000256" key="2">
    <source>
        <dbReference type="ARBA" id="ARBA00010752"/>
    </source>
</evidence>
<evidence type="ECO:0000256" key="9">
    <source>
        <dbReference type="ARBA" id="ARBA00023125"/>
    </source>
</evidence>
<comment type="subunit">
    <text evidence="10">Forms a ring-shaped head-to-tail homodimer around DNA.</text>
</comment>
<organism evidence="14 15">
    <name type="scientific">Chitinimonas taiwanensis DSM 18899</name>
    <dbReference type="NCBI Taxonomy" id="1121279"/>
    <lineage>
        <taxon>Bacteria</taxon>
        <taxon>Pseudomonadati</taxon>
        <taxon>Pseudomonadota</taxon>
        <taxon>Betaproteobacteria</taxon>
        <taxon>Neisseriales</taxon>
        <taxon>Chitinibacteraceae</taxon>
        <taxon>Chitinimonas</taxon>
    </lineage>
</organism>
<dbReference type="Pfam" id="PF02768">
    <property type="entry name" value="DNA_pol3_beta_3"/>
    <property type="match status" value="1"/>
</dbReference>
<dbReference type="STRING" id="1121279.SAMN02745887_00311"/>
<evidence type="ECO:0000259" key="11">
    <source>
        <dbReference type="Pfam" id="PF00712"/>
    </source>
</evidence>
<dbReference type="Pfam" id="PF02767">
    <property type="entry name" value="DNA_pol3_beta_2"/>
    <property type="match status" value="1"/>
</dbReference>
<evidence type="ECO:0000259" key="13">
    <source>
        <dbReference type="Pfam" id="PF02768"/>
    </source>
</evidence>
<feature type="domain" description="DNA polymerase III beta sliding clamp N-terminal" evidence="11">
    <location>
        <begin position="6"/>
        <end position="119"/>
    </location>
</feature>
<comment type="similarity">
    <text evidence="2 10">Belongs to the beta sliding clamp family.</text>
</comment>
<dbReference type="SUPFAM" id="SSF55979">
    <property type="entry name" value="DNA clamp"/>
    <property type="match status" value="3"/>
</dbReference>
<keyword evidence="7 10" id="KW-0235">DNA replication</keyword>
<sequence length="368" mass="40990">MLLIQADRDSLLKPLTMVTGIVERRHTLPILSNVLIAKQNGQLTFLATDLEIQITTDHPHADGGDFQLTISAKKFQDILRAIPDGATVTLDQDDSRLTVKAGKSRFNLQTLPAADFPKLAIDTNVKSVIKLPQSQLKNLISRVQYAMAHQDIRYYLNGLFMVTDGNELKLIATDGHRLAYVGSQIETSVERNEVILPRKTIVELYKLLADIDDEVTIEIAQNQVKFAFGNIVIHSKVVDGKFPDYNRVVPTGNDKLVPLNRAQLLASLQRAAILSNEKFRGVRLVLSDGMLKIICNNSEQEEATEELEIAYQGDPLDVGFNIGYLLDVLTNLDHEALVFAFGDHATSSTLVTVPEEPNFKYVVMPMRI</sequence>
<evidence type="ECO:0000256" key="1">
    <source>
        <dbReference type="ARBA" id="ARBA00004496"/>
    </source>
</evidence>
<dbReference type="Proteomes" id="UP000186513">
    <property type="component" value="Unassembled WGS sequence"/>
</dbReference>
<dbReference type="PANTHER" id="PTHR30478">
    <property type="entry name" value="DNA POLYMERASE III SUBUNIT BETA"/>
    <property type="match status" value="1"/>
</dbReference>
<keyword evidence="9" id="KW-0238">DNA-binding</keyword>
<evidence type="ECO:0000256" key="8">
    <source>
        <dbReference type="ARBA" id="ARBA00022932"/>
    </source>
</evidence>
<gene>
    <name evidence="14" type="ORF">SAMN02745887_00311</name>
</gene>
<evidence type="ECO:0000313" key="15">
    <source>
        <dbReference type="Proteomes" id="UP000186513"/>
    </source>
</evidence>
<dbReference type="Gene3D" id="3.70.10.10">
    <property type="match status" value="1"/>
</dbReference>
<dbReference type="RefSeq" id="WP_072426847.1">
    <property type="nucleotide sequence ID" value="NZ_FPKR01000001.1"/>
</dbReference>
<accession>A0A1K2H5Q5</accession>
<keyword evidence="6 10" id="KW-0548">Nucleotidyltransferase</keyword>